<dbReference type="InterPro" id="IPR011008">
    <property type="entry name" value="Dimeric_a/b-barrel"/>
</dbReference>
<dbReference type="PROSITE" id="PS51725">
    <property type="entry name" value="ABM"/>
    <property type="match status" value="1"/>
</dbReference>
<name>A0ABX8R6M9_9ACTN</name>
<protein>
    <submittedName>
        <fullName evidence="2">Antibiotic biosynthesis monooxygenase</fullName>
    </submittedName>
</protein>
<evidence type="ECO:0000259" key="1">
    <source>
        <dbReference type="PROSITE" id="PS51725"/>
    </source>
</evidence>
<dbReference type="Gene3D" id="3.30.70.100">
    <property type="match status" value="1"/>
</dbReference>
<keyword evidence="2" id="KW-0560">Oxidoreductase</keyword>
<dbReference type="Proteomes" id="UP001049518">
    <property type="component" value="Chromosome"/>
</dbReference>
<dbReference type="Pfam" id="PF03992">
    <property type="entry name" value="ABM"/>
    <property type="match status" value="1"/>
</dbReference>
<evidence type="ECO:0000313" key="3">
    <source>
        <dbReference type="Proteomes" id="UP001049518"/>
    </source>
</evidence>
<feature type="domain" description="ABM" evidence="1">
    <location>
        <begin position="1"/>
        <end position="84"/>
    </location>
</feature>
<gene>
    <name evidence="2" type="ORF">AGRA3207_002733</name>
</gene>
<organism evidence="2 3">
    <name type="scientific">Actinomadura graeca</name>
    <dbReference type="NCBI Taxonomy" id="2750812"/>
    <lineage>
        <taxon>Bacteria</taxon>
        <taxon>Bacillati</taxon>
        <taxon>Actinomycetota</taxon>
        <taxon>Actinomycetes</taxon>
        <taxon>Streptosporangiales</taxon>
        <taxon>Thermomonosporaceae</taxon>
        <taxon>Actinomadura</taxon>
    </lineage>
</organism>
<dbReference type="GO" id="GO:0004497">
    <property type="term" value="F:monooxygenase activity"/>
    <property type="evidence" value="ECO:0007669"/>
    <property type="project" value="UniProtKB-KW"/>
</dbReference>
<dbReference type="InterPro" id="IPR007138">
    <property type="entry name" value="ABM_dom"/>
</dbReference>
<keyword evidence="2" id="KW-0503">Monooxygenase</keyword>
<dbReference type="SUPFAM" id="SSF54909">
    <property type="entry name" value="Dimeric alpha+beta barrel"/>
    <property type="match status" value="1"/>
</dbReference>
<keyword evidence="3" id="KW-1185">Reference proteome</keyword>
<sequence>MLHLRAEGEDALLAAYDEIRLQVAEADGHLGDQLLQSLEDPRDWVITSEWETAGHYARWAAGHTVDRLAAPIAATSTDRRHSRYAVRRHTVLAGEGAA</sequence>
<proteinExistence type="predicted"/>
<dbReference type="EMBL" id="CP059572">
    <property type="protein sequence ID" value="QXJ26488.1"/>
    <property type="molecule type" value="Genomic_DNA"/>
</dbReference>
<evidence type="ECO:0000313" key="2">
    <source>
        <dbReference type="EMBL" id="QXJ26488.1"/>
    </source>
</evidence>
<reference evidence="2" key="1">
    <citation type="submission" date="2020-07" db="EMBL/GenBank/DDBJ databases">
        <authorList>
            <person name="Tarantini F.S."/>
            <person name="Hong K.W."/>
            <person name="Chan K.G."/>
        </authorList>
    </citation>
    <scope>NUCLEOTIDE SEQUENCE</scope>
    <source>
        <strain evidence="2">32-07</strain>
    </source>
</reference>
<accession>A0ABX8R6M9</accession>